<gene>
    <name evidence="2" type="ORF">XENOCAPTIV_012200</name>
</gene>
<evidence type="ECO:0000313" key="3">
    <source>
        <dbReference type="Proteomes" id="UP001434883"/>
    </source>
</evidence>
<feature type="compositionally biased region" description="Polar residues" evidence="1">
    <location>
        <begin position="56"/>
        <end position="69"/>
    </location>
</feature>
<organism evidence="2 3">
    <name type="scientific">Xenoophorus captivus</name>
    <dbReference type="NCBI Taxonomy" id="1517983"/>
    <lineage>
        <taxon>Eukaryota</taxon>
        <taxon>Metazoa</taxon>
        <taxon>Chordata</taxon>
        <taxon>Craniata</taxon>
        <taxon>Vertebrata</taxon>
        <taxon>Euteleostomi</taxon>
        <taxon>Actinopterygii</taxon>
        <taxon>Neopterygii</taxon>
        <taxon>Teleostei</taxon>
        <taxon>Neoteleostei</taxon>
        <taxon>Acanthomorphata</taxon>
        <taxon>Ovalentaria</taxon>
        <taxon>Atherinomorphae</taxon>
        <taxon>Cyprinodontiformes</taxon>
        <taxon>Goodeidae</taxon>
        <taxon>Xenoophorus</taxon>
    </lineage>
</organism>
<feature type="non-terminal residue" evidence="2">
    <location>
        <position position="75"/>
    </location>
</feature>
<proteinExistence type="predicted"/>
<dbReference type="EMBL" id="JAHRIN010002580">
    <property type="protein sequence ID" value="MEQ2192477.1"/>
    <property type="molecule type" value="Genomic_DNA"/>
</dbReference>
<feature type="compositionally biased region" description="Polar residues" evidence="1">
    <location>
        <begin position="1"/>
        <end position="10"/>
    </location>
</feature>
<feature type="region of interest" description="Disordered" evidence="1">
    <location>
        <begin position="1"/>
        <end position="75"/>
    </location>
</feature>
<protein>
    <submittedName>
        <fullName evidence="2">Uncharacterized protein</fullName>
    </submittedName>
</protein>
<reference evidence="2 3" key="1">
    <citation type="submission" date="2021-06" db="EMBL/GenBank/DDBJ databases">
        <authorList>
            <person name="Palmer J.M."/>
        </authorList>
    </citation>
    <scope>NUCLEOTIDE SEQUENCE [LARGE SCALE GENOMIC DNA]</scope>
    <source>
        <strain evidence="2 3">XC_2019</strain>
        <tissue evidence="2">Muscle</tissue>
    </source>
</reference>
<sequence>MFTIENTPKSNGYLKKGLNKLRNSARKTPLNSRATVGRSAKAGSLKSPQVAGKGQRGSQASRSSKSPGLTASARK</sequence>
<name>A0ABV0QAC3_9TELE</name>
<evidence type="ECO:0000256" key="1">
    <source>
        <dbReference type="SAM" id="MobiDB-lite"/>
    </source>
</evidence>
<dbReference type="Proteomes" id="UP001434883">
    <property type="component" value="Unassembled WGS sequence"/>
</dbReference>
<comment type="caution">
    <text evidence="2">The sequence shown here is derived from an EMBL/GenBank/DDBJ whole genome shotgun (WGS) entry which is preliminary data.</text>
</comment>
<evidence type="ECO:0000313" key="2">
    <source>
        <dbReference type="EMBL" id="MEQ2192477.1"/>
    </source>
</evidence>
<keyword evidence="3" id="KW-1185">Reference proteome</keyword>
<accession>A0ABV0QAC3</accession>